<dbReference type="PANTHER" id="PTHR30344:SF1">
    <property type="entry name" value="6-PHOSPHOGLUCONOLACTONASE"/>
    <property type="match status" value="1"/>
</dbReference>
<dbReference type="OrthoDB" id="9790815at2"/>
<dbReference type="InterPro" id="IPR011048">
    <property type="entry name" value="Haem_d1_sf"/>
</dbReference>
<feature type="signal peptide" evidence="3">
    <location>
        <begin position="1"/>
        <end position="31"/>
    </location>
</feature>
<dbReference type="EMBL" id="PJRP01000005">
    <property type="protein sequence ID" value="PLQ00061.1"/>
    <property type="molecule type" value="Genomic_DNA"/>
</dbReference>
<dbReference type="PANTHER" id="PTHR30344">
    <property type="entry name" value="6-PHOSPHOGLUCONOLACTONASE-RELATED"/>
    <property type="match status" value="1"/>
</dbReference>
<name>A0A2N5CCS9_9BURK</name>
<dbReference type="Pfam" id="PF10282">
    <property type="entry name" value="Lactonase"/>
    <property type="match status" value="1"/>
</dbReference>
<comment type="caution">
    <text evidence="4">The sequence shown here is derived from an EMBL/GenBank/DDBJ whole genome shotgun (WGS) entry which is preliminary data.</text>
</comment>
<dbReference type="GO" id="GO:0006006">
    <property type="term" value="P:glucose metabolic process"/>
    <property type="evidence" value="ECO:0007669"/>
    <property type="project" value="UniProtKB-KW"/>
</dbReference>
<feature type="chain" id="PRO_5014801377" evidence="3">
    <location>
        <begin position="32"/>
        <end position="392"/>
    </location>
</feature>
<evidence type="ECO:0000256" key="3">
    <source>
        <dbReference type="SAM" id="SignalP"/>
    </source>
</evidence>
<keyword evidence="2" id="KW-0313">Glucose metabolism</keyword>
<gene>
    <name evidence="4" type="ORF">CYJ10_13680</name>
</gene>
<dbReference type="SUPFAM" id="SSF51004">
    <property type="entry name" value="C-terminal (heme d1) domain of cytochrome cd1-nitrite reductase"/>
    <property type="match status" value="1"/>
</dbReference>
<dbReference type="InterPro" id="IPR019405">
    <property type="entry name" value="Lactonase_7-beta_prop"/>
</dbReference>
<protein>
    <submittedName>
        <fullName evidence="4">6-phosphogluconolactonase</fullName>
    </submittedName>
</protein>
<dbReference type="RefSeq" id="WP_101682029.1">
    <property type="nucleotide sequence ID" value="NZ_PJRP01000005.1"/>
</dbReference>
<sequence>MTQISRRQTLKRCGALAALAVSGIPVAPLLAASQATPPQGSPQGELVYVGMQERQIRALRFDPAAGTLTALGTVAEGLRSTWTLAHPKLPVLYAVDDDNTREGSVTAFSVHRQTGALTRLNEVASGGSGTTYLSLDVPSMTLLAANFGGGSSSSIALQPNGSLGARVSTIKETGSGPHRRQTSAHAHGIVIDPTGHYALVSDLGADRVFVYGFDRATRQLSGDDSANPAPFVATPGSGPRHMAFGPDGRFVYLLSELTAEIVTLRWDTAHGVLTPVQAQPVSSAAFEGVRSGAELAVSRDGRFVYVADRGENTMVVYRVAAGSGELSLAQRVPSGGERPWHFAIHDAGKWMLVANQRSGRVSVFAVDPVSGKLIDTGHGADIPSPVSLTFVR</sequence>
<keyword evidence="3" id="KW-0732">Signal</keyword>
<dbReference type="InterPro" id="IPR015943">
    <property type="entry name" value="WD40/YVTN_repeat-like_dom_sf"/>
</dbReference>
<evidence type="ECO:0000313" key="5">
    <source>
        <dbReference type="Proteomes" id="UP000234341"/>
    </source>
</evidence>
<reference evidence="4 5" key="1">
    <citation type="submission" date="2017-12" db="EMBL/GenBank/DDBJ databases">
        <title>Genome sequence of the active heterotrophic nitrifier-denitrifier, Cupriavidus pauculus UM1.</title>
        <authorList>
            <person name="Putonti C."/>
            <person name="Castignetti D."/>
        </authorList>
    </citation>
    <scope>NUCLEOTIDE SEQUENCE [LARGE SCALE GENOMIC DNA]</scope>
    <source>
        <strain evidence="4 5">UM1</strain>
    </source>
</reference>
<evidence type="ECO:0000313" key="4">
    <source>
        <dbReference type="EMBL" id="PLQ00061.1"/>
    </source>
</evidence>
<dbReference type="Proteomes" id="UP000234341">
    <property type="component" value="Unassembled WGS sequence"/>
</dbReference>
<evidence type="ECO:0000256" key="1">
    <source>
        <dbReference type="ARBA" id="ARBA00005564"/>
    </source>
</evidence>
<dbReference type="InterPro" id="IPR050282">
    <property type="entry name" value="Cycloisomerase_2"/>
</dbReference>
<dbReference type="GO" id="GO:0017057">
    <property type="term" value="F:6-phosphogluconolactonase activity"/>
    <property type="evidence" value="ECO:0007669"/>
    <property type="project" value="TreeGrafter"/>
</dbReference>
<dbReference type="InterPro" id="IPR006311">
    <property type="entry name" value="TAT_signal"/>
</dbReference>
<accession>A0A2N5CCS9</accession>
<dbReference type="AlphaFoldDB" id="A0A2N5CCS9"/>
<keyword evidence="2" id="KW-0119">Carbohydrate metabolism</keyword>
<organism evidence="4 5">
    <name type="scientific">Cupriavidus pauculus</name>
    <dbReference type="NCBI Taxonomy" id="82633"/>
    <lineage>
        <taxon>Bacteria</taxon>
        <taxon>Pseudomonadati</taxon>
        <taxon>Pseudomonadota</taxon>
        <taxon>Betaproteobacteria</taxon>
        <taxon>Burkholderiales</taxon>
        <taxon>Burkholderiaceae</taxon>
        <taxon>Cupriavidus</taxon>
    </lineage>
</organism>
<evidence type="ECO:0000256" key="2">
    <source>
        <dbReference type="ARBA" id="ARBA00022526"/>
    </source>
</evidence>
<proteinExistence type="inferred from homology"/>
<comment type="similarity">
    <text evidence="1">Belongs to the cycloisomerase 2 family.</text>
</comment>
<dbReference type="Gene3D" id="2.130.10.10">
    <property type="entry name" value="YVTN repeat-like/Quinoprotein amine dehydrogenase"/>
    <property type="match status" value="1"/>
</dbReference>
<dbReference type="PROSITE" id="PS51318">
    <property type="entry name" value="TAT"/>
    <property type="match status" value="1"/>
</dbReference>